<dbReference type="CDD" id="cd00030">
    <property type="entry name" value="C2"/>
    <property type="match status" value="1"/>
</dbReference>
<gene>
    <name evidence="5" type="ORF">BWQ96_01789</name>
</gene>
<keyword evidence="2" id="KW-0106">Calcium</keyword>
<evidence type="ECO:0000256" key="2">
    <source>
        <dbReference type="ARBA" id="ARBA00022837"/>
    </source>
</evidence>
<evidence type="ECO:0000313" key="6">
    <source>
        <dbReference type="Proteomes" id="UP000247409"/>
    </source>
</evidence>
<protein>
    <recommendedName>
        <fullName evidence="4">C2 domain-containing protein</fullName>
    </recommendedName>
</protein>
<feature type="compositionally biased region" description="Low complexity" evidence="3">
    <location>
        <begin position="168"/>
        <end position="188"/>
    </location>
</feature>
<reference evidence="5 6" key="1">
    <citation type="journal article" date="2018" name="Mol. Biol. Evol.">
        <title>Analysis of the draft genome of the red seaweed Gracilariopsis chorda provides insights into genome size evolution in Rhodophyta.</title>
        <authorList>
            <person name="Lee J."/>
            <person name="Yang E.C."/>
            <person name="Graf L."/>
            <person name="Yang J.H."/>
            <person name="Qiu H."/>
            <person name="Zel Zion U."/>
            <person name="Chan C.X."/>
            <person name="Stephens T.G."/>
            <person name="Weber A.P.M."/>
            <person name="Boo G.H."/>
            <person name="Boo S.M."/>
            <person name="Kim K.M."/>
            <person name="Shin Y."/>
            <person name="Jung M."/>
            <person name="Lee S.J."/>
            <person name="Yim H.S."/>
            <person name="Lee J.H."/>
            <person name="Bhattacharya D."/>
            <person name="Yoon H.S."/>
        </authorList>
    </citation>
    <scope>NUCLEOTIDE SEQUENCE [LARGE SCALE GENOMIC DNA]</scope>
    <source>
        <strain evidence="5 6">SKKU-2015</strain>
        <tissue evidence="5">Whole body</tissue>
    </source>
</reference>
<dbReference type="Proteomes" id="UP000247409">
    <property type="component" value="Unassembled WGS sequence"/>
</dbReference>
<organism evidence="5 6">
    <name type="scientific">Gracilariopsis chorda</name>
    <dbReference type="NCBI Taxonomy" id="448386"/>
    <lineage>
        <taxon>Eukaryota</taxon>
        <taxon>Rhodophyta</taxon>
        <taxon>Florideophyceae</taxon>
        <taxon>Rhodymeniophycidae</taxon>
        <taxon>Gracilariales</taxon>
        <taxon>Gracilariaceae</taxon>
        <taxon>Gracilariopsis</taxon>
    </lineage>
</organism>
<comment type="caution">
    <text evidence="5">The sequence shown here is derived from an EMBL/GenBank/DDBJ whole genome shotgun (WGS) entry which is preliminary data.</text>
</comment>
<dbReference type="Pfam" id="PF00168">
    <property type="entry name" value="C2"/>
    <property type="match status" value="1"/>
</dbReference>
<proteinExistence type="predicted"/>
<dbReference type="GO" id="GO:0046872">
    <property type="term" value="F:metal ion binding"/>
    <property type="evidence" value="ECO:0007669"/>
    <property type="project" value="UniProtKB-KW"/>
</dbReference>
<dbReference type="PANTHER" id="PTHR45911">
    <property type="entry name" value="C2 DOMAIN-CONTAINING PROTEIN"/>
    <property type="match status" value="1"/>
</dbReference>
<dbReference type="SMART" id="SM00239">
    <property type="entry name" value="C2"/>
    <property type="match status" value="1"/>
</dbReference>
<evidence type="ECO:0000259" key="4">
    <source>
        <dbReference type="PROSITE" id="PS50004"/>
    </source>
</evidence>
<accession>A0A2V3J1U6</accession>
<dbReference type="Gene3D" id="2.60.40.150">
    <property type="entry name" value="C2 domain"/>
    <property type="match status" value="1"/>
</dbReference>
<dbReference type="InterPro" id="IPR000008">
    <property type="entry name" value="C2_dom"/>
</dbReference>
<feature type="compositionally biased region" description="Pro residues" evidence="3">
    <location>
        <begin position="128"/>
        <end position="141"/>
    </location>
</feature>
<dbReference type="STRING" id="448386.A0A2V3J1U6"/>
<evidence type="ECO:0000256" key="1">
    <source>
        <dbReference type="ARBA" id="ARBA00022723"/>
    </source>
</evidence>
<keyword evidence="1" id="KW-0479">Metal-binding</keyword>
<feature type="region of interest" description="Disordered" evidence="3">
    <location>
        <begin position="113"/>
        <end position="195"/>
    </location>
</feature>
<sequence>MTSDAIQVRLMSAVDLPAVNRIGGASDPYAVLQIIRTKESYTSEVCLNTVNPTWYQCFVFHHVHPSDVLSISLFDKNIMTSDVALGTAYISVGHALSHAAAVVSQAAFKPAHVPPAQHHVDSVHPSVPHVPPDAIPVPPNPSATMSNSATPPTYYPSPPKTPPLNIGSTDTFSSMRSSPSFSSGEGPSYYPTAEKAFHPHKPNLSSEAGIRNFSNVSPANPATDGGASLADAPTQRAMAMSYGVAPQGSLSLIVAPAWVASLCAMVPSKVFKRFQINKHFESPSHRKSTSHSSGLNAIRRHVAGIVMNGFEKAKPLHPAINSLHPIRAVFQEHSTWKISMLGVLDVFGNKRHSWNRSYQAAQKIFQGPGSLVAARLVKLQHSYLYGGAMGPLQNLREGLQEVRGGILDARDFCEILDYGHRRGKPRLFTYVLMPERLYMAETGAEFFRDMMSKHAMHCSASPEVVYAGELQFLVEGYGTSNPQAKLIVDNNSGTYSPGKEDLPRVAEVFRRNFPGLDVLALDFRDPYLKSLQTHLPPPNQEETIY</sequence>
<dbReference type="EMBL" id="NBIV01000014">
    <property type="protein sequence ID" value="PXF48329.1"/>
    <property type="molecule type" value="Genomic_DNA"/>
</dbReference>
<evidence type="ECO:0000313" key="5">
    <source>
        <dbReference type="EMBL" id="PXF48329.1"/>
    </source>
</evidence>
<dbReference type="PROSITE" id="PS50004">
    <property type="entry name" value="C2"/>
    <property type="match status" value="1"/>
</dbReference>
<keyword evidence="6" id="KW-1185">Reference proteome</keyword>
<dbReference type="InterPro" id="IPR035892">
    <property type="entry name" value="C2_domain_sf"/>
</dbReference>
<feature type="compositionally biased region" description="Pro residues" evidence="3">
    <location>
        <begin position="153"/>
        <end position="162"/>
    </location>
</feature>
<dbReference type="SUPFAM" id="SSF49562">
    <property type="entry name" value="C2 domain (Calcium/lipid-binding domain, CaLB)"/>
    <property type="match status" value="1"/>
</dbReference>
<feature type="domain" description="C2" evidence="4">
    <location>
        <begin position="1"/>
        <end position="107"/>
    </location>
</feature>
<name>A0A2V3J1U6_9FLOR</name>
<dbReference type="OrthoDB" id="4626at2759"/>
<evidence type="ECO:0000256" key="3">
    <source>
        <dbReference type="SAM" id="MobiDB-lite"/>
    </source>
</evidence>
<dbReference type="AlphaFoldDB" id="A0A2V3J1U6"/>